<feature type="domain" description="Resolvase/invertase-type recombinase catalytic" evidence="2">
    <location>
        <begin position="11"/>
        <end position="160"/>
    </location>
</feature>
<dbReference type="InterPro" id="IPR050639">
    <property type="entry name" value="SSR_resolvase"/>
</dbReference>
<comment type="caution">
    <text evidence="4">The sequence shown here is derived from an EMBL/GenBank/DDBJ whole genome shotgun (WGS) entry which is preliminary data.</text>
</comment>
<dbReference type="Pfam" id="PF00239">
    <property type="entry name" value="Resolvase"/>
    <property type="match status" value="1"/>
</dbReference>
<keyword evidence="1" id="KW-0175">Coiled coil</keyword>
<dbReference type="InterPro" id="IPR006119">
    <property type="entry name" value="Resolv_N"/>
</dbReference>
<dbReference type="Proteomes" id="UP001299220">
    <property type="component" value="Unassembled WGS sequence"/>
</dbReference>
<evidence type="ECO:0000259" key="2">
    <source>
        <dbReference type="PROSITE" id="PS51736"/>
    </source>
</evidence>
<dbReference type="InterPro" id="IPR011109">
    <property type="entry name" value="DNA_bind_recombinase_dom"/>
</dbReference>
<proteinExistence type="predicted"/>
<evidence type="ECO:0000313" key="4">
    <source>
        <dbReference type="EMBL" id="MCF2651198.1"/>
    </source>
</evidence>
<feature type="domain" description="Recombinase" evidence="3">
    <location>
        <begin position="168"/>
        <end position="330"/>
    </location>
</feature>
<evidence type="ECO:0000259" key="3">
    <source>
        <dbReference type="PROSITE" id="PS51737"/>
    </source>
</evidence>
<evidence type="ECO:0000256" key="1">
    <source>
        <dbReference type="SAM" id="Coils"/>
    </source>
</evidence>
<name>A0ABS9CJT6_9FIRM</name>
<dbReference type="EMBL" id="JAFBIT010000001">
    <property type="protein sequence ID" value="MCF2651198.1"/>
    <property type="molecule type" value="Genomic_DNA"/>
</dbReference>
<dbReference type="Gene3D" id="3.90.1750.20">
    <property type="entry name" value="Putative Large Serine Recombinase, Chain B, Domain 2"/>
    <property type="match status" value="2"/>
</dbReference>
<evidence type="ECO:0000313" key="5">
    <source>
        <dbReference type="Proteomes" id="UP001299220"/>
    </source>
</evidence>
<gene>
    <name evidence="4" type="ORF">JQM67_01045</name>
</gene>
<protein>
    <submittedName>
        <fullName evidence="4">Recombinase family protein</fullName>
    </submittedName>
</protein>
<dbReference type="InterPro" id="IPR038109">
    <property type="entry name" value="DNA_bind_recomb_sf"/>
</dbReference>
<feature type="coiled-coil region" evidence="1">
    <location>
        <begin position="404"/>
        <end position="492"/>
    </location>
</feature>
<dbReference type="InterPro" id="IPR036162">
    <property type="entry name" value="Resolvase-like_N_sf"/>
</dbReference>
<dbReference type="PANTHER" id="PTHR30461">
    <property type="entry name" value="DNA-INVERTASE FROM LAMBDOID PROPHAGE"/>
    <property type="match status" value="1"/>
</dbReference>
<dbReference type="PROSITE" id="PS51737">
    <property type="entry name" value="RECOMBINASE_DNA_BIND"/>
    <property type="match status" value="1"/>
</dbReference>
<organism evidence="4 5">
    <name type="scientific">Anaeromassilibacillus senegalensis</name>
    <dbReference type="NCBI Taxonomy" id="1673717"/>
    <lineage>
        <taxon>Bacteria</taxon>
        <taxon>Bacillati</taxon>
        <taxon>Bacillota</taxon>
        <taxon>Clostridia</taxon>
        <taxon>Eubacteriales</taxon>
        <taxon>Acutalibacteraceae</taxon>
        <taxon>Anaeromassilibacillus</taxon>
    </lineage>
</organism>
<dbReference type="SMART" id="SM00857">
    <property type="entry name" value="Resolvase"/>
    <property type="match status" value="1"/>
</dbReference>
<reference evidence="4 5" key="1">
    <citation type="submission" date="2020-12" db="EMBL/GenBank/DDBJ databases">
        <title>Whole genome sequences of gut porcine anaerobes.</title>
        <authorList>
            <person name="Kubasova T."/>
            <person name="Jahodarova E."/>
            <person name="Rychlik I."/>
        </authorList>
    </citation>
    <scope>NUCLEOTIDE SEQUENCE [LARGE SCALE GENOMIC DNA]</scope>
    <source>
        <strain evidence="4 5">An867</strain>
    </source>
</reference>
<keyword evidence="5" id="KW-1185">Reference proteome</keyword>
<dbReference type="PROSITE" id="PS51736">
    <property type="entry name" value="RECOMBINASES_3"/>
    <property type="match status" value="1"/>
</dbReference>
<dbReference type="InterPro" id="IPR025827">
    <property type="entry name" value="Zn_ribbon_recom_dom"/>
</dbReference>
<accession>A0ABS9CJT6</accession>
<dbReference type="SUPFAM" id="SSF53041">
    <property type="entry name" value="Resolvase-like"/>
    <property type="match status" value="1"/>
</dbReference>
<dbReference type="Pfam" id="PF07508">
    <property type="entry name" value="Recombinase"/>
    <property type="match status" value="1"/>
</dbReference>
<dbReference type="PANTHER" id="PTHR30461:SF23">
    <property type="entry name" value="DNA RECOMBINASE-RELATED"/>
    <property type="match status" value="1"/>
</dbReference>
<dbReference type="Pfam" id="PF13408">
    <property type="entry name" value="Zn_ribbon_recom"/>
    <property type="match status" value="1"/>
</dbReference>
<sequence>MKTKDKPQAKQYVIYSRKSKFTGKGESIENQIELCRQYIAMHFGEDAAEHALVYEDEGFSGGNLERPQFKKMMKDSQKTKFAAIVVYRLDRISRNIGDFAKLIEDLGDRHIDFISIREQFDTSSPMGRAMMYIASVFSQLERETIAERIRDNMHELSKTGRWLGGTTPTGYASESLSSVTVDGKVKKACKLKPIPEEIQLVKTIFSVFMETGSLSKTDQYLLEHRCVTKRGKQFTRFAIRGILTNPVYMIADETAYEYLKENHVDLFAERSEFDGEHGVMAYNRTLQRPGKANQIRPMEEWIVAVGKHPGIISGSDWVQVQAMLDVNKSKSYRRPRSNVALLSGLLRCSECGDYMRPKLTNRTNADGELIYTYMCSTKERSHGTVCGMKNCNGNTLDAKIIEEIRKLSADKETLTRLLAQTKKVISGSKEGYDAELALLREKHTETEERIKRLVESLSVASDTSAKYVMEQIDALHQESETQQLRLAELEALTEQSRMLHQEFAFHQEMIESFANAVDTATLEEKRRLLRTIVKKVVWDGKNAYVYLFAEDGEADLPPVEQPMYPLGEDSE</sequence>
<dbReference type="RefSeq" id="WP_235322137.1">
    <property type="nucleotide sequence ID" value="NZ_JAFBIT010000001.1"/>
</dbReference>
<dbReference type="Gene3D" id="3.40.50.1390">
    <property type="entry name" value="Resolvase, N-terminal catalytic domain"/>
    <property type="match status" value="1"/>
</dbReference>
<dbReference type="CDD" id="cd00338">
    <property type="entry name" value="Ser_Recombinase"/>
    <property type="match status" value="1"/>
</dbReference>